<accession>A0AAN3ACC7</accession>
<dbReference type="EMBL" id="AAXF02000033">
    <property type="protein sequence ID" value="EDO13816.1"/>
    <property type="molecule type" value="Genomic_DNA"/>
</dbReference>
<evidence type="ECO:0000313" key="1">
    <source>
        <dbReference type="EMBL" id="EDO13816.1"/>
    </source>
</evidence>
<sequence>MICSSPIIEFVIKLLHDIIKNVELNNPYTNNKRNFTTSLLSFAEFAYAHLLGCS</sequence>
<gene>
    <name evidence="1" type="ORF">BACOVA_00441</name>
</gene>
<organism evidence="1 2">
    <name type="scientific">Bacteroides ovatus (strain ATCC 8483 / DSM 1896 / JCM 5824 / BCRC 10623 / CCUG 4943 / NCTC 11153)</name>
    <dbReference type="NCBI Taxonomy" id="411476"/>
    <lineage>
        <taxon>Bacteria</taxon>
        <taxon>Pseudomonadati</taxon>
        <taxon>Bacteroidota</taxon>
        <taxon>Bacteroidia</taxon>
        <taxon>Bacteroidales</taxon>
        <taxon>Bacteroidaceae</taxon>
        <taxon>Bacteroides</taxon>
    </lineage>
</organism>
<proteinExistence type="predicted"/>
<reference evidence="2" key="2">
    <citation type="submission" date="2007-04" db="EMBL/GenBank/DDBJ databases">
        <title>Draft genome sequence of Bacteroides ovatus (ATCC 8483).</title>
        <authorList>
            <person name="Sudarsanam P."/>
            <person name="Ley R."/>
            <person name="Guruge J."/>
            <person name="Turnbaugh P.J."/>
            <person name="Mahowald M."/>
            <person name="Liep D."/>
            <person name="Gordon J."/>
        </authorList>
    </citation>
    <scope>NUCLEOTIDE SEQUENCE [LARGE SCALE GENOMIC DNA]</scope>
    <source>
        <strain evidence="2">ATCC 8483 / DSM 1896 / JCM 5824 / BCRC 10623 / CCUG 4943 / NCTC 11153</strain>
    </source>
</reference>
<dbReference type="Proteomes" id="UP000005475">
    <property type="component" value="Unassembled WGS sequence"/>
</dbReference>
<evidence type="ECO:0000313" key="2">
    <source>
        <dbReference type="Proteomes" id="UP000005475"/>
    </source>
</evidence>
<reference evidence="1 2" key="1">
    <citation type="submission" date="2007-03" db="EMBL/GenBank/DDBJ databases">
        <authorList>
            <person name="Fulton L."/>
            <person name="Clifton S."/>
            <person name="Fulton B."/>
            <person name="Xu J."/>
            <person name="Minx P."/>
            <person name="Pepin K.H."/>
            <person name="Johnson M."/>
            <person name="Thiruvilangam P."/>
            <person name="Bhonagiri V."/>
            <person name="Nash W.E."/>
            <person name="Mardis E.R."/>
            <person name="Wilson R.K."/>
        </authorList>
    </citation>
    <scope>NUCLEOTIDE SEQUENCE [LARGE SCALE GENOMIC DNA]</scope>
    <source>
        <strain evidence="2">ATCC 8483 / DSM 1896 / JCM 5824 / BCRC 10623 / CCUG 4943 / NCTC 11153</strain>
    </source>
</reference>
<comment type="caution">
    <text evidence="1">The sequence shown here is derived from an EMBL/GenBank/DDBJ whole genome shotgun (WGS) entry which is preliminary data.</text>
</comment>
<name>A0AAN3ACC7_BACO1</name>
<protein>
    <submittedName>
        <fullName evidence="1">Uncharacterized protein</fullName>
    </submittedName>
</protein>
<dbReference type="AlphaFoldDB" id="A0AAN3ACC7"/>